<feature type="transmembrane region" description="Helical" evidence="2">
    <location>
        <begin position="79"/>
        <end position="98"/>
    </location>
</feature>
<keyword evidence="2" id="KW-0812">Transmembrane</keyword>
<organism evidence="4 5">
    <name type="scientific">Streptomyces axinellae</name>
    <dbReference type="NCBI Taxonomy" id="552788"/>
    <lineage>
        <taxon>Bacteria</taxon>
        <taxon>Bacillati</taxon>
        <taxon>Actinomycetota</taxon>
        <taxon>Actinomycetes</taxon>
        <taxon>Kitasatosporales</taxon>
        <taxon>Streptomycetaceae</taxon>
        <taxon>Streptomyces</taxon>
    </lineage>
</organism>
<feature type="transmembrane region" description="Helical" evidence="2">
    <location>
        <begin position="38"/>
        <end position="58"/>
    </location>
</feature>
<evidence type="ECO:0000256" key="1">
    <source>
        <dbReference type="SAM" id="MobiDB-lite"/>
    </source>
</evidence>
<protein>
    <submittedName>
        <fullName evidence="4">Acyltransferase</fullName>
    </submittedName>
</protein>
<name>A0ABN3QYG5_9ACTN</name>
<dbReference type="GO" id="GO:0016746">
    <property type="term" value="F:acyltransferase activity"/>
    <property type="evidence" value="ECO:0007669"/>
    <property type="project" value="UniProtKB-KW"/>
</dbReference>
<evidence type="ECO:0000313" key="5">
    <source>
        <dbReference type="Proteomes" id="UP001501447"/>
    </source>
</evidence>
<reference evidence="4 5" key="1">
    <citation type="journal article" date="2019" name="Int. J. Syst. Evol. Microbiol.">
        <title>The Global Catalogue of Microorganisms (GCM) 10K type strain sequencing project: providing services to taxonomists for standard genome sequencing and annotation.</title>
        <authorList>
            <consortium name="The Broad Institute Genomics Platform"/>
            <consortium name="The Broad Institute Genome Sequencing Center for Infectious Disease"/>
            <person name="Wu L."/>
            <person name="Ma J."/>
        </authorList>
    </citation>
    <scope>NUCLEOTIDE SEQUENCE [LARGE SCALE GENOMIC DNA]</scope>
    <source>
        <strain evidence="4 5">JCM 16373</strain>
    </source>
</reference>
<gene>
    <name evidence="4" type="ORF">GCM10009863_63630</name>
</gene>
<dbReference type="EMBL" id="BAAARJ010000031">
    <property type="protein sequence ID" value="GAA2638077.1"/>
    <property type="molecule type" value="Genomic_DNA"/>
</dbReference>
<comment type="caution">
    <text evidence="4">The sequence shown here is derived from an EMBL/GenBank/DDBJ whole genome shotgun (WGS) entry which is preliminary data.</text>
</comment>
<dbReference type="PANTHER" id="PTHR23028:SF53">
    <property type="entry name" value="ACYL_TRANSF_3 DOMAIN-CONTAINING PROTEIN"/>
    <property type="match status" value="1"/>
</dbReference>
<keyword evidence="2" id="KW-0472">Membrane</keyword>
<feature type="transmembrane region" description="Helical" evidence="2">
    <location>
        <begin position="166"/>
        <end position="187"/>
    </location>
</feature>
<keyword evidence="2" id="KW-1133">Transmembrane helix</keyword>
<keyword evidence="4" id="KW-0012">Acyltransferase</keyword>
<feature type="transmembrane region" description="Helical" evidence="2">
    <location>
        <begin position="314"/>
        <end position="333"/>
    </location>
</feature>
<keyword evidence="4" id="KW-0808">Transferase</keyword>
<evidence type="ECO:0000259" key="3">
    <source>
        <dbReference type="Pfam" id="PF01757"/>
    </source>
</evidence>
<proteinExistence type="predicted"/>
<dbReference type="Pfam" id="PF01757">
    <property type="entry name" value="Acyl_transf_3"/>
    <property type="match status" value="1"/>
</dbReference>
<evidence type="ECO:0000256" key="2">
    <source>
        <dbReference type="SAM" id="Phobius"/>
    </source>
</evidence>
<dbReference type="PANTHER" id="PTHR23028">
    <property type="entry name" value="ACETYLTRANSFERASE"/>
    <property type="match status" value="1"/>
</dbReference>
<feature type="transmembrane region" description="Helical" evidence="2">
    <location>
        <begin position="7"/>
        <end position="26"/>
    </location>
</feature>
<accession>A0ABN3QYG5</accession>
<dbReference type="InterPro" id="IPR050879">
    <property type="entry name" value="Acyltransferase_3"/>
</dbReference>
<feature type="domain" description="Acyltransferase 3" evidence="3">
    <location>
        <begin position="6"/>
        <end position="358"/>
    </location>
</feature>
<dbReference type="InterPro" id="IPR002656">
    <property type="entry name" value="Acyl_transf_3_dom"/>
</dbReference>
<feature type="transmembrane region" description="Helical" evidence="2">
    <location>
        <begin position="137"/>
        <end position="159"/>
    </location>
</feature>
<evidence type="ECO:0000313" key="4">
    <source>
        <dbReference type="EMBL" id="GAA2638077.1"/>
    </source>
</evidence>
<feature type="transmembrane region" description="Helical" evidence="2">
    <location>
        <begin position="274"/>
        <end position="294"/>
    </location>
</feature>
<feature type="transmembrane region" description="Helical" evidence="2">
    <location>
        <begin position="339"/>
        <end position="361"/>
    </location>
</feature>
<dbReference type="Proteomes" id="UP001501447">
    <property type="component" value="Unassembled WGS sequence"/>
</dbReference>
<sequence length="425" mass="44899">MAWLPSLTGLRFLAASGVFVFHITFLDALRNGDRPHPVWFLLGSAGVSLFFVLSGFVLTHSARETDTARGFWRRRAVKIYPNHLVVLALLMLLVRGAGMPRPLGGPAPVSGLSDWANATLAHSFAPLSKLAQGGNGVAWSLTCELLFYLLFPLFLPLVLKIRPDRLPLAAVVAVAGVWAIPTISLGLGGTPLHAGYLPGDITDVQLAFVYSFPPSRLPEFVLGMILARMHTGGHVHTAGRVHPAGPAVRIGVLPSGGLLCAALLLGIALLPAPFLPAAVTVIPVGLLVRATAALDARGGRSLLRTRGMVFLGDLSYAFYLVHLIVIAALLHYWGRTWPVAGLVCASLAVALTASWMLYALVERPCMRRFATGRSPRAAVRSLRAAAPAAAPAAASSEPVVLPDPVVLPEQNGQATKRPTAGQADG</sequence>
<keyword evidence="5" id="KW-1185">Reference proteome</keyword>
<feature type="region of interest" description="Disordered" evidence="1">
    <location>
        <begin position="403"/>
        <end position="425"/>
    </location>
</feature>